<organism evidence="4 5">
    <name type="scientific">Phyllobacterium myrsinacearum</name>
    <dbReference type="NCBI Taxonomy" id="28101"/>
    <lineage>
        <taxon>Bacteria</taxon>
        <taxon>Pseudomonadati</taxon>
        <taxon>Pseudomonadota</taxon>
        <taxon>Alphaproteobacteria</taxon>
        <taxon>Hyphomicrobiales</taxon>
        <taxon>Phyllobacteriaceae</taxon>
        <taxon>Phyllobacterium</taxon>
    </lineage>
</organism>
<dbReference type="Proteomes" id="UP000549052">
    <property type="component" value="Unassembled WGS sequence"/>
</dbReference>
<dbReference type="EMBL" id="JACGXN010000001">
    <property type="protein sequence ID" value="MBA8877141.1"/>
    <property type="molecule type" value="Genomic_DNA"/>
</dbReference>
<keyword evidence="5" id="KW-1185">Reference proteome</keyword>
<dbReference type="InterPro" id="IPR038277">
    <property type="entry name" value="UreF_sf"/>
</dbReference>
<comment type="similarity">
    <text evidence="3">Belongs to the UreF family.</text>
</comment>
<keyword evidence="3" id="KW-0963">Cytoplasm</keyword>
<proteinExistence type="inferred from homology"/>
<comment type="caution">
    <text evidence="4">The sequence shown here is derived from an EMBL/GenBank/DDBJ whole genome shotgun (WGS) entry which is preliminary data.</text>
</comment>
<comment type="subcellular location">
    <subcellularLocation>
        <location evidence="3">Cytoplasm</location>
    </subcellularLocation>
</comment>
<dbReference type="HAMAP" id="MF_01385">
    <property type="entry name" value="UreF"/>
    <property type="match status" value="1"/>
</dbReference>
<comment type="subunit">
    <text evidence="3">UreD, UreF and UreG form a complex that acts as a GTP-hydrolysis-dependent molecular chaperone, activating the urease apoprotein by helping to assemble the nickel containing metallocenter of UreC. The UreE protein probably delivers the nickel.</text>
</comment>
<comment type="function">
    <text evidence="3">Required for maturation of urease via the functional incorporation of the urease nickel metallocenter.</text>
</comment>
<dbReference type="AlphaFoldDB" id="A0A839EB84"/>
<dbReference type="Pfam" id="PF01730">
    <property type="entry name" value="UreF"/>
    <property type="match status" value="1"/>
</dbReference>
<dbReference type="GO" id="GO:0005737">
    <property type="term" value="C:cytoplasm"/>
    <property type="evidence" value="ECO:0007669"/>
    <property type="project" value="UniProtKB-SubCell"/>
</dbReference>
<evidence type="ECO:0000256" key="2">
    <source>
        <dbReference type="ARBA" id="ARBA00023186"/>
    </source>
</evidence>
<gene>
    <name evidence="3" type="primary">ureF</name>
    <name evidence="4" type="ORF">FHW16_000823</name>
</gene>
<accession>A0A839EB84</accession>
<keyword evidence="2 3" id="KW-0143">Chaperone</keyword>
<evidence type="ECO:0000313" key="4">
    <source>
        <dbReference type="EMBL" id="MBA8877141.1"/>
    </source>
</evidence>
<sequence>MTMITMAMNMNTMITVTGITITPMTDFRSNTALVRLMTWLSPAFPVGAFSYSHGIEHAVHGGLIHNKDTLHAWLTDLLHRGSIWNDAVLFAASWQDATEGNTCQYIAALGEAMAGSKERHMETMLQGTAFLQAIGPWDVISPEPVSEVPYPVAVAMISARNGIALEAGLAAFLHAVLSNLIQGAVRLVPLGQTHGVALMAAMEQPILTVAQRAAASCLDDLGSTAILSDIMAMQHETQYSRIFRS</sequence>
<dbReference type="PANTHER" id="PTHR33620:SF1">
    <property type="entry name" value="UREASE ACCESSORY PROTEIN F"/>
    <property type="match status" value="1"/>
</dbReference>
<dbReference type="GO" id="GO:0016151">
    <property type="term" value="F:nickel cation binding"/>
    <property type="evidence" value="ECO:0007669"/>
    <property type="project" value="UniProtKB-UniRule"/>
</dbReference>
<dbReference type="InterPro" id="IPR002639">
    <property type="entry name" value="UreF"/>
</dbReference>
<evidence type="ECO:0000256" key="1">
    <source>
        <dbReference type="ARBA" id="ARBA00022988"/>
    </source>
</evidence>
<protein>
    <recommendedName>
        <fullName evidence="3">Urease accessory protein UreF</fullName>
    </recommendedName>
</protein>
<dbReference type="PANTHER" id="PTHR33620">
    <property type="entry name" value="UREASE ACCESSORY PROTEIN F"/>
    <property type="match status" value="1"/>
</dbReference>
<dbReference type="Gene3D" id="1.10.4190.10">
    <property type="entry name" value="Urease accessory protein UreF"/>
    <property type="match status" value="1"/>
</dbReference>
<evidence type="ECO:0000256" key="3">
    <source>
        <dbReference type="HAMAP-Rule" id="MF_01385"/>
    </source>
</evidence>
<name>A0A839EB84_9HYPH</name>
<evidence type="ECO:0000313" key="5">
    <source>
        <dbReference type="Proteomes" id="UP000549052"/>
    </source>
</evidence>
<keyword evidence="1 3" id="KW-0996">Nickel insertion</keyword>
<dbReference type="PIRSF" id="PIRSF009467">
    <property type="entry name" value="Ureas_acces_UreF"/>
    <property type="match status" value="1"/>
</dbReference>
<reference evidence="4 5" key="1">
    <citation type="submission" date="2020-07" db="EMBL/GenBank/DDBJ databases">
        <title>Genomic Encyclopedia of Type Strains, Phase IV (KMG-V): Genome sequencing to study the core and pangenomes of soil and plant-associated prokaryotes.</title>
        <authorList>
            <person name="Whitman W."/>
        </authorList>
    </citation>
    <scope>NUCLEOTIDE SEQUENCE [LARGE SCALE GENOMIC DNA]</scope>
    <source>
        <strain evidence="4 5">AN3</strain>
    </source>
</reference>